<gene>
    <name evidence="2" type="ORF">P168DRAFT_282797</name>
</gene>
<evidence type="ECO:0000313" key="2">
    <source>
        <dbReference type="EMBL" id="PKY03014.1"/>
    </source>
</evidence>
<dbReference type="OrthoDB" id="5387413at2759"/>
<dbReference type="Proteomes" id="UP000234254">
    <property type="component" value="Unassembled WGS sequence"/>
</dbReference>
<evidence type="ECO:0000256" key="1">
    <source>
        <dbReference type="SAM" id="MobiDB-lite"/>
    </source>
</evidence>
<feature type="compositionally biased region" description="Basic and acidic residues" evidence="1">
    <location>
        <begin position="189"/>
        <end position="210"/>
    </location>
</feature>
<name>A0A2I1CZG1_ASPC2</name>
<dbReference type="AlphaFoldDB" id="A0A2I1CZG1"/>
<comment type="caution">
    <text evidence="2">The sequence shown here is derived from an EMBL/GenBank/DDBJ whole genome shotgun (WGS) entry which is preliminary data.</text>
</comment>
<accession>A0A2I1CZG1</accession>
<feature type="region of interest" description="Disordered" evidence="1">
    <location>
        <begin position="168"/>
        <end position="210"/>
    </location>
</feature>
<keyword evidence="3" id="KW-1185">Reference proteome</keyword>
<reference evidence="2" key="1">
    <citation type="submission" date="2016-12" db="EMBL/GenBank/DDBJ databases">
        <title>The genomes of Aspergillus section Nigri reveals drivers in fungal speciation.</title>
        <authorList>
            <consortium name="DOE Joint Genome Institute"/>
            <person name="Vesth T.C."/>
            <person name="Nybo J."/>
            <person name="Theobald S."/>
            <person name="Brandl J."/>
            <person name="Frisvad J.C."/>
            <person name="Nielsen K.F."/>
            <person name="Lyhne E.K."/>
            <person name="Kogle M.E."/>
            <person name="Kuo A."/>
            <person name="Riley R."/>
            <person name="Clum A."/>
            <person name="Nolan M."/>
            <person name="Lipzen A."/>
            <person name="Salamov A."/>
            <person name="Henrissat B."/>
            <person name="Wiebenga A."/>
            <person name="De vries R.P."/>
            <person name="Grigoriev I.V."/>
            <person name="Mortensen U.H."/>
            <person name="Andersen M.R."/>
            <person name="Baker S.E."/>
        </authorList>
    </citation>
    <scope>NUCLEOTIDE SEQUENCE</scope>
    <source>
        <strain evidence="2">IBT 28561</strain>
    </source>
</reference>
<proteinExistence type="predicted"/>
<sequence>MPAPIIENVAEPVVAVRDLEADEEYVMLAFERHADHCAQCVDPLRVHEENGSLCDRGHQYALNVAEYLYSKNGKAYSVVDREVNQPTLVKIPRNCLAVRGLLLAMEDGLRLHRQEQELPAARVQPPVISYDATYPIPPRRTATQPAPVVHHEVIEREPRTLKRRRIIVYPSRESPRDSPSRGSLYEADAADRVERQKESSRIYRPAEYHR</sequence>
<dbReference type="EMBL" id="MSFM01000008">
    <property type="protein sequence ID" value="PKY03014.1"/>
    <property type="molecule type" value="Genomic_DNA"/>
</dbReference>
<dbReference type="RefSeq" id="XP_024691608.1">
    <property type="nucleotide sequence ID" value="XM_024836002.1"/>
</dbReference>
<evidence type="ECO:0000313" key="3">
    <source>
        <dbReference type="Proteomes" id="UP000234254"/>
    </source>
</evidence>
<organism evidence="2 3">
    <name type="scientific">Aspergillus campestris (strain IBT 28561)</name>
    <dbReference type="NCBI Taxonomy" id="1392248"/>
    <lineage>
        <taxon>Eukaryota</taxon>
        <taxon>Fungi</taxon>
        <taxon>Dikarya</taxon>
        <taxon>Ascomycota</taxon>
        <taxon>Pezizomycotina</taxon>
        <taxon>Eurotiomycetes</taxon>
        <taxon>Eurotiomycetidae</taxon>
        <taxon>Eurotiales</taxon>
        <taxon>Aspergillaceae</taxon>
        <taxon>Aspergillus</taxon>
        <taxon>Aspergillus subgen. Circumdati</taxon>
    </lineage>
</organism>
<dbReference type="GeneID" id="36543526"/>
<dbReference type="VEuPathDB" id="FungiDB:P168DRAFT_282797"/>
<protein>
    <submittedName>
        <fullName evidence="2">Uncharacterized protein</fullName>
    </submittedName>
</protein>